<organism evidence="11 12">
    <name type="scientific">Aspergillus ochraceoroseus</name>
    <dbReference type="NCBI Taxonomy" id="138278"/>
    <lineage>
        <taxon>Eukaryota</taxon>
        <taxon>Fungi</taxon>
        <taxon>Dikarya</taxon>
        <taxon>Ascomycota</taxon>
        <taxon>Pezizomycotina</taxon>
        <taxon>Eurotiomycetes</taxon>
        <taxon>Eurotiomycetidae</taxon>
        <taxon>Eurotiales</taxon>
        <taxon>Aspergillaceae</taxon>
        <taxon>Aspergillus</taxon>
        <taxon>Aspergillus subgen. Nidulantes</taxon>
    </lineage>
</organism>
<dbReference type="Proteomes" id="UP000034947">
    <property type="component" value="Unassembled WGS sequence"/>
</dbReference>
<dbReference type="GO" id="GO:0005634">
    <property type="term" value="C:nucleus"/>
    <property type="evidence" value="ECO:0007669"/>
    <property type="project" value="UniProtKB-SubCell"/>
</dbReference>
<dbReference type="VEuPathDB" id="FungiDB:P175DRAFT_0501650"/>
<evidence type="ECO:0000313" key="12">
    <source>
        <dbReference type="Proteomes" id="UP000034947"/>
    </source>
</evidence>
<evidence type="ECO:0000259" key="8">
    <source>
        <dbReference type="Pfam" id="PF11600"/>
    </source>
</evidence>
<dbReference type="EMBL" id="JYKN01000573">
    <property type="protein sequence ID" value="KKK23915.1"/>
    <property type="molecule type" value="Genomic_DNA"/>
</dbReference>
<feature type="region of interest" description="Disordered" evidence="7">
    <location>
        <begin position="403"/>
        <end position="460"/>
    </location>
</feature>
<dbReference type="AlphaFoldDB" id="A0A0F8X2L4"/>
<keyword evidence="4" id="KW-0143">Chaperone</keyword>
<comment type="caution">
    <text evidence="11">The sequence shown here is derived from an EMBL/GenBank/DDBJ whole genome shotgun (WGS) entry which is preliminary data.</text>
</comment>
<reference evidence="11 12" key="1">
    <citation type="submission" date="2015-02" db="EMBL/GenBank/DDBJ databases">
        <title>Draft Genome Sequences of Two Closely-Related Aflatoxigenic Aspergillus Species Obtained from the Cote d'Ivoire.</title>
        <authorList>
            <person name="Moore G.G."/>
            <person name="Beltz S.B."/>
            <person name="Mack B.M."/>
        </authorList>
    </citation>
    <scope>NUCLEOTIDE SEQUENCE [LARGE SCALE GENOMIC DNA]</scope>
    <source>
        <strain evidence="11 12">SRRC1432</strain>
    </source>
</reference>
<accession>A0A0F8X2L4</accession>
<feature type="domain" description="Chromatin assembly factor 1 subunit A dimerization" evidence="9">
    <location>
        <begin position="366"/>
        <end position="440"/>
    </location>
</feature>
<proteinExistence type="predicted"/>
<evidence type="ECO:0000259" key="9">
    <source>
        <dbReference type="Pfam" id="PF12253"/>
    </source>
</evidence>
<evidence type="ECO:0000256" key="2">
    <source>
        <dbReference type="ARBA" id="ARBA00022705"/>
    </source>
</evidence>
<dbReference type="OrthoDB" id="79480at2759"/>
<keyword evidence="5" id="KW-0234">DNA repair</keyword>
<dbReference type="GO" id="GO:0006281">
    <property type="term" value="P:DNA repair"/>
    <property type="evidence" value="ECO:0007669"/>
    <property type="project" value="UniProtKB-KW"/>
</dbReference>
<dbReference type="PANTHER" id="PTHR15272:SF0">
    <property type="entry name" value="CHROMATIN ASSEMBLY FACTOR 1 SUBUNIT A"/>
    <property type="match status" value="1"/>
</dbReference>
<feature type="domain" description="Chromatin assembly factor 1 subunit Cac1-like C-terminal" evidence="10">
    <location>
        <begin position="559"/>
        <end position="614"/>
    </location>
</feature>
<dbReference type="PANTHER" id="PTHR15272">
    <property type="entry name" value="CHROMATIN ASSEMBLY FACTOR 1 SUBUNIT A CAF-1 SUBUNIT A"/>
    <property type="match status" value="1"/>
</dbReference>
<evidence type="ECO:0000256" key="7">
    <source>
        <dbReference type="SAM" id="MobiDB-lite"/>
    </source>
</evidence>
<evidence type="ECO:0000256" key="4">
    <source>
        <dbReference type="ARBA" id="ARBA00023186"/>
    </source>
</evidence>
<dbReference type="GO" id="GO:0006334">
    <property type="term" value="P:nucleosome assembly"/>
    <property type="evidence" value="ECO:0007669"/>
    <property type="project" value="TreeGrafter"/>
</dbReference>
<dbReference type="InterPro" id="IPR021644">
    <property type="entry name" value="CAF-1_p150_acidic"/>
</dbReference>
<dbReference type="Pfam" id="PF12253">
    <property type="entry name" value="CAF1A_dimeriz"/>
    <property type="match status" value="1"/>
</dbReference>
<feature type="compositionally biased region" description="Polar residues" evidence="7">
    <location>
        <begin position="1"/>
        <end position="21"/>
    </location>
</feature>
<feature type="compositionally biased region" description="Basic and acidic residues" evidence="7">
    <location>
        <begin position="124"/>
        <end position="213"/>
    </location>
</feature>
<keyword evidence="3" id="KW-0227">DNA damage</keyword>
<dbReference type="Pfam" id="PF11600">
    <property type="entry name" value="CAF1A_acidic"/>
    <property type="match status" value="1"/>
</dbReference>
<sequence length="615" mass="68425">MEATTLSMDTHTAQPPTSAPISTCAPPVSPAASKKRSSQDVDMQDAPVSLDHVVASTPASVYSDDKENVDSTGEKLVETTTAAMSAVVVVGGGGGGGGVDQSQTHPQMQMPPAAKKRKVSPASREARQQEKEAKEKLKLEERAKKDEEKKAKEEEKRKRDAEKEEEKKKREAGKEEERKRKEEKRKVKEEEKAAKEEEKRKKEEEKIKKERAQTRLNAFFMKPKPTIIEHPVSSAGGSPKKSSGGDASAEPLEVSVKASDYRQEFPEFFLKSHTSVAPPHRFERDPQALAHMQVKVDACLKPDSKPCDPPVFRPSELFRMMSYKRRQGRTASVKDLLLQMQSLSEQSETPELAQKLQNSLKQVRMKSLKFGEDVRPSYQGTFSKPLSEGTAYRLMRNPFRRELPNTNYGYDSEAEWEEPEEGEDLDSEEEEEGSEEGDDDMDGFLDDEDDQLADGKRRLLVGDLEPSCTGIRWQDQGIDPDLQIYKIETISPAVTFPIDPFSTAYWAKPKAPEPTQTATLSRSTLDAFVGGPSTQASAGLPAPDAGAGRPKRGFPMEQLAEFKQVVEGSDLTKAGLIEILKKRFPKVPKDALKDMLNTVASRVGQKEAEKKWVCK</sequence>
<protein>
    <recommendedName>
        <fullName evidence="13">Chromatin assembly factor 1 subunit A</fullName>
    </recommendedName>
</protein>
<evidence type="ECO:0008006" key="13">
    <source>
        <dbReference type="Google" id="ProtNLM"/>
    </source>
</evidence>
<dbReference type="InterPro" id="IPR048800">
    <property type="entry name" value="Cac1-like_C"/>
</dbReference>
<keyword evidence="2" id="KW-0235">DNA replication</keyword>
<feature type="compositionally biased region" description="Acidic residues" evidence="7">
    <location>
        <begin position="412"/>
        <end position="452"/>
    </location>
</feature>
<gene>
    <name evidence="11" type="ORF">AOCH_007533</name>
</gene>
<keyword evidence="6" id="KW-0539">Nucleus</keyword>
<evidence type="ECO:0000256" key="5">
    <source>
        <dbReference type="ARBA" id="ARBA00023204"/>
    </source>
</evidence>
<dbReference type="GO" id="GO:0006260">
    <property type="term" value="P:DNA replication"/>
    <property type="evidence" value="ECO:0007669"/>
    <property type="project" value="UniProtKB-KW"/>
</dbReference>
<feature type="region of interest" description="Disordered" evidence="7">
    <location>
        <begin position="89"/>
        <end position="252"/>
    </location>
</feature>
<feature type="compositionally biased region" description="Gly residues" evidence="7">
    <location>
        <begin position="90"/>
        <end position="99"/>
    </location>
</feature>
<feature type="region of interest" description="Disordered" evidence="7">
    <location>
        <begin position="527"/>
        <end position="552"/>
    </location>
</feature>
<name>A0A0F8X2L4_9EURO</name>
<feature type="region of interest" description="Disordered" evidence="7">
    <location>
        <begin position="1"/>
        <end position="48"/>
    </location>
</feature>
<dbReference type="InterPro" id="IPR022043">
    <property type="entry name" value="CAF1A_DD"/>
</dbReference>
<dbReference type="GO" id="GO:0033186">
    <property type="term" value="C:CAF-1 complex"/>
    <property type="evidence" value="ECO:0007669"/>
    <property type="project" value="TreeGrafter"/>
</dbReference>
<evidence type="ECO:0000313" key="11">
    <source>
        <dbReference type="EMBL" id="KKK23915.1"/>
    </source>
</evidence>
<dbReference type="Pfam" id="PF21796">
    <property type="entry name" value="Cac1_C"/>
    <property type="match status" value="1"/>
</dbReference>
<keyword evidence="12" id="KW-1185">Reference proteome</keyword>
<comment type="subcellular location">
    <subcellularLocation>
        <location evidence="1">Nucleus</location>
    </subcellularLocation>
</comment>
<evidence type="ECO:0000256" key="6">
    <source>
        <dbReference type="ARBA" id="ARBA00023242"/>
    </source>
</evidence>
<feature type="domain" description="Chromatin assembly factor 1 p150 subunit acidic region" evidence="8">
    <location>
        <begin position="115"/>
        <end position="226"/>
    </location>
</feature>
<feature type="compositionally biased region" description="Low complexity" evidence="7">
    <location>
        <begin position="233"/>
        <end position="249"/>
    </location>
</feature>
<evidence type="ECO:0000259" key="10">
    <source>
        <dbReference type="Pfam" id="PF21796"/>
    </source>
</evidence>
<evidence type="ECO:0000256" key="1">
    <source>
        <dbReference type="ARBA" id="ARBA00004123"/>
    </source>
</evidence>
<evidence type="ECO:0000256" key="3">
    <source>
        <dbReference type="ARBA" id="ARBA00022763"/>
    </source>
</evidence>